<evidence type="ECO:0000313" key="3">
    <source>
        <dbReference type="Proteomes" id="UP000275267"/>
    </source>
</evidence>
<keyword evidence="3" id="KW-1185">Reference proteome</keyword>
<dbReference type="Proteomes" id="UP000275267">
    <property type="component" value="Unassembled WGS sequence"/>
</dbReference>
<organism evidence="2 3">
    <name type="scientific">Panicum miliaceum</name>
    <name type="common">Proso millet</name>
    <name type="synonym">Broomcorn millet</name>
    <dbReference type="NCBI Taxonomy" id="4540"/>
    <lineage>
        <taxon>Eukaryota</taxon>
        <taxon>Viridiplantae</taxon>
        <taxon>Streptophyta</taxon>
        <taxon>Embryophyta</taxon>
        <taxon>Tracheophyta</taxon>
        <taxon>Spermatophyta</taxon>
        <taxon>Magnoliopsida</taxon>
        <taxon>Liliopsida</taxon>
        <taxon>Poales</taxon>
        <taxon>Poaceae</taxon>
        <taxon>PACMAD clade</taxon>
        <taxon>Panicoideae</taxon>
        <taxon>Panicodae</taxon>
        <taxon>Paniceae</taxon>
        <taxon>Panicinae</taxon>
        <taxon>Panicum</taxon>
        <taxon>Panicum sect. Panicum</taxon>
    </lineage>
</organism>
<comment type="caution">
    <text evidence="2">The sequence shown here is derived from an EMBL/GenBank/DDBJ whole genome shotgun (WGS) entry which is preliminary data.</text>
</comment>
<accession>A0A3L6PGG8</accession>
<evidence type="ECO:0000256" key="1">
    <source>
        <dbReference type="SAM" id="MobiDB-lite"/>
    </source>
</evidence>
<dbReference type="AlphaFoldDB" id="A0A3L6PGG8"/>
<gene>
    <name evidence="2" type="ORF">C2845_PM18G13120</name>
</gene>
<sequence>MLVSIIESGCSKGCISKCTTQYKACKRTKRCDSPGEGRDPSFEGSHCGGEVMESGLNGPEAIPMVMKVRPSRLLQGSFALADDGIRDREAGMLTPLRSS</sequence>
<reference evidence="3" key="1">
    <citation type="journal article" date="2019" name="Nat. Commun.">
        <title>The genome of broomcorn millet.</title>
        <authorList>
            <person name="Zou C."/>
            <person name="Miki D."/>
            <person name="Li D."/>
            <person name="Tang Q."/>
            <person name="Xiao L."/>
            <person name="Rajput S."/>
            <person name="Deng P."/>
            <person name="Jia W."/>
            <person name="Huang R."/>
            <person name="Zhang M."/>
            <person name="Sun Y."/>
            <person name="Hu J."/>
            <person name="Fu X."/>
            <person name="Schnable P.S."/>
            <person name="Li F."/>
            <person name="Zhang H."/>
            <person name="Feng B."/>
            <person name="Zhu X."/>
            <person name="Liu R."/>
            <person name="Schnable J.C."/>
            <person name="Zhu J.-K."/>
            <person name="Zhang H."/>
        </authorList>
    </citation>
    <scope>NUCLEOTIDE SEQUENCE [LARGE SCALE GENOMIC DNA]</scope>
</reference>
<proteinExistence type="predicted"/>
<evidence type="ECO:0000313" key="2">
    <source>
        <dbReference type="EMBL" id="RLM57941.1"/>
    </source>
</evidence>
<feature type="compositionally biased region" description="Basic and acidic residues" evidence="1">
    <location>
        <begin position="30"/>
        <end position="41"/>
    </location>
</feature>
<protein>
    <submittedName>
        <fullName evidence="2">Uncharacterized protein</fullName>
    </submittedName>
</protein>
<feature type="region of interest" description="Disordered" evidence="1">
    <location>
        <begin position="29"/>
        <end position="50"/>
    </location>
</feature>
<name>A0A3L6PGG8_PANMI</name>
<dbReference type="EMBL" id="PQIB02000017">
    <property type="protein sequence ID" value="RLM57941.1"/>
    <property type="molecule type" value="Genomic_DNA"/>
</dbReference>